<dbReference type="PANTHER" id="PTHR42928">
    <property type="entry name" value="TRICARBOXYLATE-BINDING PROTEIN"/>
    <property type="match status" value="1"/>
</dbReference>
<protein>
    <submittedName>
        <fullName evidence="3">Tripartite tricarboxylate transporter substrate binding protein</fullName>
    </submittedName>
</protein>
<name>A0ABS7SI05_9BURK</name>
<accession>A0ABS7SI05</accession>
<comment type="similarity">
    <text evidence="1">Belongs to the UPF0065 (bug) family.</text>
</comment>
<dbReference type="Pfam" id="PF03401">
    <property type="entry name" value="TctC"/>
    <property type="match status" value="1"/>
</dbReference>
<evidence type="ECO:0000256" key="1">
    <source>
        <dbReference type="ARBA" id="ARBA00006987"/>
    </source>
</evidence>
<dbReference type="EMBL" id="JAFBIL020000001">
    <property type="protein sequence ID" value="MBZ2205841.1"/>
    <property type="molecule type" value="Genomic_DNA"/>
</dbReference>
<dbReference type="PANTHER" id="PTHR42928:SF5">
    <property type="entry name" value="BLR1237 PROTEIN"/>
    <property type="match status" value="1"/>
</dbReference>
<evidence type="ECO:0000256" key="2">
    <source>
        <dbReference type="SAM" id="SignalP"/>
    </source>
</evidence>
<dbReference type="SUPFAM" id="SSF53850">
    <property type="entry name" value="Periplasmic binding protein-like II"/>
    <property type="match status" value="1"/>
</dbReference>
<sequence length="326" mass="34390">MRVLSRMNKSLLVAFAASVVSVSALAQGWPTKTVTVVVPWPPGGPSDIAARPLSKGLTENLGESFVIDNRAGGGGNIGTAAVTRAAPDGYTLLITSSAPIVINPSLYKKMTFDPLKDLVPVTNLLRAPLVLVVSPTLPVKNLKELMAHIKASNGKFSYASSGNGTPQHLTTELFSSVTKLNMTHVPYKGSAPAIADVLGGHIPMMFDSTIAIMPHIKSGKVRPIAISGAQRSPLLPDVPTFAEAGVAGIESYAWYGLFAPANTPKDVIAKINAEAVKVMKQPEFTKIRSETGSDFVGDTPENFSKFVQAEAARWGKVVKESGATVD</sequence>
<organism evidence="3 4">
    <name type="scientific">Massilia soli</name>
    <dbReference type="NCBI Taxonomy" id="2792854"/>
    <lineage>
        <taxon>Bacteria</taxon>
        <taxon>Pseudomonadati</taxon>
        <taxon>Pseudomonadota</taxon>
        <taxon>Betaproteobacteria</taxon>
        <taxon>Burkholderiales</taxon>
        <taxon>Oxalobacteraceae</taxon>
        <taxon>Telluria group</taxon>
        <taxon>Massilia</taxon>
    </lineage>
</organism>
<keyword evidence="2" id="KW-0732">Signal</keyword>
<reference evidence="3 4" key="1">
    <citation type="submission" date="2021-08" db="EMBL/GenBank/DDBJ databases">
        <title>Massilia sp. R798.</title>
        <authorList>
            <person name="Baek J.H."/>
            <person name="Jung H.S."/>
            <person name="Kim K.R."/>
            <person name="Jeon C.O."/>
        </authorList>
    </citation>
    <scope>NUCLEOTIDE SEQUENCE [LARGE SCALE GENOMIC DNA]</scope>
    <source>
        <strain evidence="3 4">R798</strain>
    </source>
</reference>
<proteinExistence type="inferred from homology"/>
<dbReference type="CDD" id="cd13578">
    <property type="entry name" value="PBP2_Bug27"/>
    <property type="match status" value="1"/>
</dbReference>
<comment type="caution">
    <text evidence="3">The sequence shown here is derived from an EMBL/GenBank/DDBJ whole genome shotgun (WGS) entry which is preliminary data.</text>
</comment>
<feature type="signal peptide" evidence="2">
    <location>
        <begin position="1"/>
        <end position="26"/>
    </location>
</feature>
<dbReference type="InterPro" id="IPR005064">
    <property type="entry name" value="BUG"/>
</dbReference>
<evidence type="ECO:0000313" key="4">
    <source>
        <dbReference type="Proteomes" id="UP000809349"/>
    </source>
</evidence>
<dbReference type="Gene3D" id="3.40.190.150">
    <property type="entry name" value="Bordetella uptake gene, domain 1"/>
    <property type="match status" value="1"/>
</dbReference>
<gene>
    <name evidence="3" type="ORF">I4X03_001035</name>
</gene>
<feature type="chain" id="PRO_5046033184" evidence="2">
    <location>
        <begin position="27"/>
        <end position="326"/>
    </location>
</feature>
<dbReference type="InterPro" id="IPR042100">
    <property type="entry name" value="Bug_dom1"/>
</dbReference>
<dbReference type="PIRSF" id="PIRSF017082">
    <property type="entry name" value="YflP"/>
    <property type="match status" value="1"/>
</dbReference>
<dbReference type="Gene3D" id="3.40.190.10">
    <property type="entry name" value="Periplasmic binding protein-like II"/>
    <property type="match status" value="1"/>
</dbReference>
<evidence type="ECO:0000313" key="3">
    <source>
        <dbReference type="EMBL" id="MBZ2205841.1"/>
    </source>
</evidence>
<keyword evidence="4" id="KW-1185">Reference proteome</keyword>
<dbReference type="Proteomes" id="UP000809349">
    <property type="component" value="Unassembled WGS sequence"/>
</dbReference>